<dbReference type="InterPro" id="IPR018698">
    <property type="entry name" value="VWA-like_dom"/>
</dbReference>
<dbReference type="EMBL" id="CP000830">
    <property type="protein sequence ID" value="ABV93713.1"/>
    <property type="molecule type" value="Genomic_DNA"/>
</dbReference>
<feature type="domain" description="Putative metallopeptidase" evidence="3">
    <location>
        <begin position="6"/>
        <end position="290"/>
    </location>
</feature>
<evidence type="ECO:0000259" key="3">
    <source>
        <dbReference type="Pfam" id="PF13203"/>
    </source>
</evidence>
<dbReference type="PANTHER" id="PTHR38730">
    <property type="entry name" value="SLL7028 PROTEIN"/>
    <property type="match status" value="1"/>
</dbReference>
<dbReference type="eggNOG" id="COG3864">
    <property type="taxonomic scope" value="Bacteria"/>
</dbReference>
<sequence length="424" mass="45886">MSRAQSHSRRATHALQKLSEADPALAALALWCAHRDADLAGDLPADSDGHTIRYAPGFAALSLPEQMGLCAHHILHIALRHSARSETLRLRLGPGFDPDLFGIAADILINETLLQAGYIQPRPHVSHATVKRELGIDSPADLLRSFDAERLFTEMRRDAAAKPEGQGKTDKIKAMAGADGFRPDIAPSPTGEDGDEDTPEARDFEWRQHLARALEAGKLAGRGIGALGFRLADIPETTTPWEVILRGLLDRATRADPRRSFRRPAGRWVAGEAEARARGRPVPVFEPALQRETTQPRIVLAIDSSGSVTGDQLAHFAAQIARIGRRVLAEIHVLIFDETVQSAHKMRGTHWAATLAGWDFARDGGTSFVDVLERAAALTPSAVVVLTDLDGPMGAAPGRAPVIWACPKPPESPPPFGRVLVLDR</sequence>
<dbReference type="Pfam" id="PF09967">
    <property type="entry name" value="DUF2201"/>
    <property type="match status" value="1"/>
</dbReference>
<organism evidence="4 5">
    <name type="scientific">Dinoroseobacter shibae (strain DSM 16493 / NCIMB 14021 / DFL 12)</name>
    <dbReference type="NCBI Taxonomy" id="398580"/>
    <lineage>
        <taxon>Bacteria</taxon>
        <taxon>Pseudomonadati</taxon>
        <taxon>Pseudomonadota</taxon>
        <taxon>Alphaproteobacteria</taxon>
        <taxon>Rhodobacterales</taxon>
        <taxon>Roseobacteraceae</taxon>
        <taxon>Dinoroseobacter</taxon>
    </lineage>
</organism>
<dbReference type="PANTHER" id="PTHR38730:SF1">
    <property type="entry name" value="SLL7028 PROTEIN"/>
    <property type="match status" value="1"/>
</dbReference>
<proteinExistence type="predicted"/>
<name>A8LP31_DINSH</name>
<evidence type="ECO:0008006" key="6">
    <source>
        <dbReference type="Google" id="ProtNLM"/>
    </source>
</evidence>
<dbReference type="Pfam" id="PF13203">
    <property type="entry name" value="DUF2201_N"/>
    <property type="match status" value="1"/>
</dbReference>
<reference evidence="5" key="1">
    <citation type="journal article" date="2010" name="ISME J.">
        <title>The complete genome sequence of the algal symbiont Dinoroseobacter shibae: a hitchhiker's guide to life in the sea.</title>
        <authorList>
            <person name="Wagner-Dobler I."/>
            <person name="Ballhausen B."/>
            <person name="Berger M."/>
            <person name="Brinkhoff T."/>
            <person name="Buchholz I."/>
            <person name="Bunk B."/>
            <person name="Cypionka H."/>
            <person name="Daniel R."/>
            <person name="Drepper T."/>
            <person name="Gerdts G."/>
            <person name="Hahnke S."/>
            <person name="Han C."/>
            <person name="Jahn D."/>
            <person name="Kalhoefer D."/>
            <person name="Kiss H."/>
            <person name="Klenk H.P."/>
            <person name="Kyrpides N."/>
            <person name="Liebl W."/>
            <person name="Liesegang H."/>
            <person name="Meincke L."/>
            <person name="Pati A."/>
            <person name="Petersen J."/>
            <person name="Piekarski T."/>
            <person name="Pommerenke C."/>
            <person name="Pradella S."/>
            <person name="Pukall R."/>
            <person name="Rabus R."/>
            <person name="Stackebrandt E."/>
            <person name="Thole S."/>
            <person name="Thompson L."/>
            <person name="Tielen P."/>
            <person name="Tomasch J."/>
            <person name="von Jan M."/>
            <person name="Wanphrut N."/>
            <person name="Wichels A."/>
            <person name="Zech H."/>
            <person name="Simon M."/>
        </authorList>
    </citation>
    <scope>NUCLEOTIDE SEQUENCE [LARGE SCALE GENOMIC DNA]</scope>
    <source>
        <strain evidence="5">DSM 16493 / NCIMB 14021 / DFL 12</strain>
    </source>
</reference>
<feature type="region of interest" description="Disordered" evidence="1">
    <location>
        <begin position="179"/>
        <end position="200"/>
    </location>
</feature>
<dbReference type="KEGG" id="dsh:Dshi_1974"/>
<evidence type="ECO:0000313" key="5">
    <source>
        <dbReference type="Proteomes" id="UP000006833"/>
    </source>
</evidence>
<dbReference type="OrthoDB" id="9761650at2"/>
<dbReference type="STRING" id="398580.Dshi_1974"/>
<keyword evidence="5" id="KW-1185">Reference proteome</keyword>
<evidence type="ECO:0000256" key="1">
    <source>
        <dbReference type="SAM" id="MobiDB-lite"/>
    </source>
</evidence>
<dbReference type="HOGENOM" id="CLU_595636_0_0_5"/>
<evidence type="ECO:0000259" key="2">
    <source>
        <dbReference type="Pfam" id="PF09967"/>
    </source>
</evidence>
<dbReference type="Proteomes" id="UP000006833">
    <property type="component" value="Chromosome"/>
</dbReference>
<gene>
    <name evidence="4" type="ordered locus">Dshi_1974</name>
</gene>
<dbReference type="AlphaFoldDB" id="A8LP31"/>
<evidence type="ECO:0000313" key="4">
    <source>
        <dbReference type="EMBL" id="ABV93713.1"/>
    </source>
</evidence>
<protein>
    <recommendedName>
        <fullName evidence="6">Metallopeptidase domain-containing protein</fullName>
    </recommendedName>
</protein>
<accession>A8LP31</accession>
<dbReference type="RefSeq" id="WP_012178644.1">
    <property type="nucleotide sequence ID" value="NC_009952.1"/>
</dbReference>
<feature type="domain" description="VWA-like" evidence="2">
    <location>
        <begin position="298"/>
        <end position="423"/>
    </location>
</feature>
<dbReference type="InterPro" id="IPR025154">
    <property type="entry name" value="Put_metallopeptidase_dom"/>
</dbReference>